<comment type="pathway">
    <text evidence="6">Cofactor biosynthesis; NAD(+) biosynthesis; iminoaspartate from L-aspartate (dehydrogenase route): step 1/1.</text>
</comment>
<feature type="domain" description="Aspartate/homoserine dehydrogenase NAD-binding" evidence="8">
    <location>
        <begin position="8"/>
        <end position="120"/>
    </location>
</feature>
<organism evidence="9 10">
    <name type="scientific">Brevibacillus centrosporus</name>
    <dbReference type="NCBI Taxonomy" id="54910"/>
    <lineage>
        <taxon>Bacteria</taxon>
        <taxon>Bacillati</taxon>
        <taxon>Bacillota</taxon>
        <taxon>Bacilli</taxon>
        <taxon>Bacillales</taxon>
        <taxon>Paenibacillaceae</taxon>
        <taxon>Brevibacillus</taxon>
    </lineage>
</organism>
<dbReference type="UniPathway" id="UPA00253">
    <property type="reaction ID" value="UER00456"/>
</dbReference>
<dbReference type="InterPro" id="IPR005106">
    <property type="entry name" value="Asp/hSer_DH_NAD-bd"/>
</dbReference>
<dbReference type="InterPro" id="IPR020626">
    <property type="entry name" value="Asp_DH_prok"/>
</dbReference>
<dbReference type="AlphaFoldDB" id="A0A1I3M446"/>
<dbReference type="InterPro" id="IPR011182">
    <property type="entry name" value="L-Asp_DH"/>
</dbReference>
<dbReference type="PIRSF" id="PIRSF005227">
    <property type="entry name" value="Asp_dh_NAD_syn"/>
    <property type="match status" value="1"/>
</dbReference>
<dbReference type="GO" id="GO:0051287">
    <property type="term" value="F:NAD binding"/>
    <property type="evidence" value="ECO:0007669"/>
    <property type="project" value="UniProtKB-UniRule"/>
</dbReference>
<gene>
    <name evidence="6" type="primary">nadX</name>
    <name evidence="9" type="ORF">SAMN05518846_101509</name>
</gene>
<dbReference type="NCBIfam" id="TIGR03855">
    <property type="entry name" value="NAD_NadX"/>
    <property type="match status" value="1"/>
</dbReference>
<dbReference type="HAMAP" id="MF_01265">
    <property type="entry name" value="NadX"/>
    <property type="match status" value="1"/>
</dbReference>
<dbReference type="InterPro" id="IPR002811">
    <property type="entry name" value="Asp_DH"/>
</dbReference>
<feature type="binding site" evidence="6">
    <location>
        <position position="123"/>
    </location>
    <ligand>
        <name>NAD(+)</name>
        <dbReference type="ChEBI" id="CHEBI:57540"/>
    </ligand>
</feature>
<dbReference type="Pfam" id="PF01958">
    <property type="entry name" value="Asp_DH_C"/>
    <property type="match status" value="1"/>
</dbReference>
<keyword evidence="10" id="KW-1185">Reference proteome</keyword>
<proteinExistence type="inferred from homology"/>
<comment type="similarity">
    <text evidence="1 6">Belongs to the L-aspartate dehydrogenase family.</text>
</comment>
<evidence type="ECO:0000256" key="6">
    <source>
        <dbReference type="HAMAP-Rule" id="MF_01265"/>
    </source>
</evidence>
<evidence type="ECO:0000256" key="2">
    <source>
        <dbReference type="ARBA" id="ARBA00022642"/>
    </source>
</evidence>
<dbReference type="Pfam" id="PF03447">
    <property type="entry name" value="NAD_binding_3"/>
    <property type="match status" value="1"/>
</dbReference>
<comment type="catalytic activity">
    <reaction evidence="6">
        <text>L-aspartate + NAD(+) + H2O = oxaloacetate + NH4(+) + NADH + H(+)</text>
        <dbReference type="Rhea" id="RHEA:11788"/>
        <dbReference type="ChEBI" id="CHEBI:15377"/>
        <dbReference type="ChEBI" id="CHEBI:15378"/>
        <dbReference type="ChEBI" id="CHEBI:16452"/>
        <dbReference type="ChEBI" id="CHEBI:28938"/>
        <dbReference type="ChEBI" id="CHEBI:29991"/>
        <dbReference type="ChEBI" id="CHEBI:57540"/>
        <dbReference type="ChEBI" id="CHEBI:57945"/>
        <dbReference type="EC" id="1.4.1.21"/>
    </reaction>
</comment>
<feature type="binding site" evidence="6">
    <location>
        <position position="189"/>
    </location>
    <ligand>
        <name>NAD(+)</name>
        <dbReference type="ChEBI" id="CHEBI:57540"/>
    </ligand>
</feature>
<evidence type="ECO:0000313" key="9">
    <source>
        <dbReference type="EMBL" id="SFI91580.1"/>
    </source>
</evidence>
<dbReference type="GO" id="GO:0009435">
    <property type="term" value="P:NAD+ biosynthetic process"/>
    <property type="evidence" value="ECO:0007669"/>
    <property type="project" value="UniProtKB-UniRule"/>
</dbReference>
<feature type="domain" description="Aspartate dehydrogenase" evidence="7">
    <location>
        <begin position="167"/>
        <end position="254"/>
    </location>
</feature>
<dbReference type="PANTHER" id="PTHR31873">
    <property type="entry name" value="L-ASPARTATE DEHYDROGENASE-RELATED"/>
    <property type="match status" value="1"/>
</dbReference>
<evidence type="ECO:0000256" key="5">
    <source>
        <dbReference type="ARBA" id="ARBA00023027"/>
    </source>
</evidence>
<dbReference type="EMBL" id="FORT01000001">
    <property type="protein sequence ID" value="SFI91580.1"/>
    <property type="molecule type" value="Genomic_DNA"/>
</dbReference>
<dbReference type="Gene3D" id="3.30.360.10">
    <property type="entry name" value="Dihydrodipicolinate Reductase, domain 2"/>
    <property type="match status" value="1"/>
</dbReference>
<comment type="catalytic activity">
    <reaction evidence="6">
        <text>L-aspartate + NADP(+) + H2O = oxaloacetate + NH4(+) + NADPH + H(+)</text>
        <dbReference type="Rhea" id="RHEA:11784"/>
        <dbReference type="ChEBI" id="CHEBI:15377"/>
        <dbReference type="ChEBI" id="CHEBI:15378"/>
        <dbReference type="ChEBI" id="CHEBI:16452"/>
        <dbReference type="ChEBI" id="CHEBI:28938"/>
        <dbReference type="ChEBI" id="CHEBI:29991"/>
        <dbReference type="ChEBI" id="CHEBI:57783"/>
        <dbReference type="ChEBI" id="CHEBI:58349"/>
        <dbReference type="EC" id="1.4.1.21"/>
    </reaction>
</comment>
<dbReference type="Gene3D" id="3.40.50.720">
    <property type="entry name" value="NAD(P)-binding Rossmann-like Domain"/>
    <property type="match status" value="1"/>
</dbReference>
<dbReference type="RefSeq" id="WP_092266375.1">
    <property type="nucleotide sequence ID" value="NZ_BJOE01000044.1"/>
</dbReference>
<evidence type="ECO:0000313" key="10">
    <source>
        <dbReference type="Proteomes" id="UP000198915"/>
    </source>
</evidence>
<evidence type="ECO:0000256" key="3">
    <source>
        <dbReference type="ARBA" id="ARBA00022857"/>
    </source>
</evidence>
<dbReference type="InterPro" id="IPR022487">
    <property type="entry name" value="Asp_DH_arc"/>
</dbReference>
<accession>A0A1I3M446</accession>
<reference evidence="10" key="1">
    <citation type="submission" date="2016-10" db="EMBL/GenBank/DDBJ databases">
        <authorList>
            <person name="Varghese N."/>
            <person name="Submissions S."/>
        </authorList>
    </citation>
    <scope>NUCLEOTIDE SEQUENCE [LARGE SCALE GENOMIC DNA]</scope>
    <source>
        <strain evidence="10">OK042</strain>
    </source>
</reference>
<keyword evidence="4 6" id="KW-0560">Oxidoreductase</keyword>
<sequence>MIKIGVIGYGTIGEDVVQAIRQGQEGEIQVTSILVRDRSKYQVTEDIAALMTENESDFFENDFALVVESAGHQAVKLYGEKVLEHGADLIIVSVGAFADEELHTRLMQKAAELGRKIIVPSAAIGGLDRIAAGSLGPMEEVTLVTRKPPKAWYGTMIEQQVSLADLTEPYCAFEGVARDSARLFPESVNVSAALSLAGIGFDQTKVKVFVDPHITHNTHEIEARGKFGQIKLQIQNTPSARNPKTGYIVAMSVLKTLRDRASHFVIGV</sequence>
<evidence type="ECO:0000259" key="7">
    <source>
        <dbReference type="Pfam" id="PF01958"/>
    </source>
</evidence>
<dbReference type="EC" id="1.4.1.21" evidence="6"/>
<dbReference type="GeneID" id="301129373"/>
<keyword evidence="5 6" id="KW-0520">NAD</keyword>
<dbReference type="NCBIfam" id="NF009829">
    <property type="entry name" value="PRK13303.1-4"/>
    <property type="match status" value="1"/>
</dbReference>
<dbReference type="GO" id="GO:0033735">
    <property type="term" value="F:aspartate dehydrogenase [NAD(P)+] activity"/>
    <property type="evidence" value="ECO:0007669"/>
    <property type="project" value="UniProtKB-EC"/>
</dbReference>
<comment type="function">
    <text evidence="6">Specifically catalyzes the NAD or NADP-dependent dehydrogenation of L-aspartate to iminoaspartate.</text>
</comment>
<dbReference type="PANTHER" id="PTHR31873:SF6">
    <property type="entry name" value="ASPARTATE DEHYDROGENASE DOMAIN-CONTAINING PROTEIN"/>
    <property type="match status" value="1"/>
</dbReference>
<evidence type="ECO:0000259" key="8">
    <source>
        <dbReference type="Pfam" id="PF03447"/>
    </source>
</evidence>
<name>A0A1I3M446_9BACL</name>
<keyword evidence="3 6" id="KW-0521">NADP</keyword>
<dbReference type="SUPFAM" id="SSF55347">
    <property type="entry name" value="Glyceraldehyde-3-phosphate dehydrogenase-like, C-terminal domain"/>
    <property type="match status" value="1"/>
</dbReference>
<comment type="miscellaneous">
    <text evidence="6">The iminoaspartate product is unstable in aqueous solution and can decompose to oxaloacetate and ammonia.</text>
</comment>
<protein>
    <recommendedName>
        <fullName evidence="6">L-aspartate dehydrogenase</fullName>
        <ecNumber evidence="6">1.4.1.21</ecNumber>
    </recommendedName>
</protein>
<dbReference type="SUPFAM" id="SSF51735">
    <property type="entry name" value="NAD(P)-binding Rossmann-fold domains"/>
    <property type="match status" value="1"/>
</dbReference>
<dbReference type="GO" id="GO:0016639">
    <property type="term" value="F:oxidoreductase activity, acting on the CH-NH2 group of donors, NAD or NADP as acceptor"/>
    <property type="evidence" value="ECO:0007669"/>
    <property type="project" value="UniProtKB-UniRule"/>
</dbReference>
<dbReference type="Proteomes" id="UP000198915">
    <property type="component" value="Unassembled WGS sequence"/>
</dbReference>
<feature type="active site" evidence="6">
    <location>
        <position position="219"/>
    </location>
</feature>
<dbReference type="STRING" id="1884381.SAMN05518846_101509"/>
<evidence type="ECO:0000256" key="4">
    <source>
        <dbReference type="ARBA" id="ARBA00023002"/>
    </source>
</evidence>
<dbReference type="NCBIfam" id="NF009828">
    <property type="entry name" value="PRK13303.1-3"/>
    <property type="match status" value="1"/>
</dbReference>
<dbReference type="InterPro" id="IPR036291">
    <property type="entry name" value="NAD(P)-bd_dom_sf"/>
</dbReference>
<evidence type="ECO:0000256" key="1">
    <source>
        <dbReference type="ARBA" id="ARBA00008331"/>
    </source>
</evidence>
<dbReference type="GO" id="GO:0050661">
    <property type="term" value="F:NADP binding"/>
    <property type="evidence" value="ECO:0007669"/>
    <property type="project" value="UniProtKB-UniRule"/>
</dbReference>
<keyword evidence="2 6" id="KW-0662">Pyridine nucleotide biosynthesis</keyword>